<organism evidence="2">
    <name type="scientific">Arion vulgaris</name>
    <dbReference type="NCBI Taxonomy" id="1028688"/>
    <lineage>
        <taxon>Eukaryota</taxon>
        <taxon>Metazoa</taxon>
        <taxon>Spiralia</taxon>
        <taxon>Lophotrochozoa</taxon>
        <taxon>Mollusca</taxon>
        <taxon>Gastropoda</taxon>
        <taxon>Heterobranchia</taxon>
        <taxon>Euthyneura</taxon>
        <taxon>Panpulmonata</taxon>
        <taxon>Eupulmonata</taxon>
        <taxon>Stylommatophora</taxon>
        <taxon>Helicina</taxon>
        <taxon>Arionoidea</taxon>
        <taxon>Arionidae</taxon>
        <taxon>Arion</taxon>
    </lineage>
</organism>
<name>A0A0B6YDZ8_9EUPU</name>
<dbReference type="CDD" id="cd20379">
    <property type="entry name" value="Tudor_dTUD-like"/>
    <property type="match status" value="1"/>
</dbReference>
<evidence type="ECO:0000313" key="2">
    <source>
        <dbReference type="EMBL" id="CEK53760.1"/>
    </source>
</evidence>
<gene>
    <name evidence="2" type="primary">ORF21160</name>
</gene>
<protein>
    <recommendedName>
        <fullName evidence="1">Tudor domain-containing protein</fullName>
    </recommendedName>
</protein>
<dbReference type="InterPro" id="IPR035437">
    <property type="entry name" value="SNase_OB-fold_sf"/>
</dbReference>
<feature type="non-terminal residue" evidence="2">
    <location>
        <position position="1"/>
    </location>
</feature>
<dbReference type="Gene3D" id="2.40.50.90">
    <property type="match status" value="1"/>
</dbReference>
<dbReference type="SUPFAM" id="SSF63748">
    <property type="entry name" value="Tudor/PWWP/MBT"/>
    <property type="match status" value="1"/>
</dbReference>
<dbReference type="EMBL" id="HACG01006895">
    <property type="protein sequence ID" value="CEK53760.1"/>
    <property type="molecule type" value="Transcribed_RNA"/>
</dbReference>
<proteinExistence type="predicted"/>
<dbReference type="AlphaFoldDB" id="A0A0B6YDZ8"/>
<dbReference type="Gene3D" id="2.30.30.140">
    <property type="match status" value="1"/>
</dbReference>
<feature type="domain" description="Tudor" evidence="1">
    <location>
        <begin position="43"/>
        <end position="102"/>
    </location>
</feature>
<sequence>GICDNFYSWPMPKDLKHSNIYAGMVLADADDVVYDEEGKEKLSDENKFYRVRVLRENQDGSVDCYLPDHGHDELLNRSQLREIDPHLNLSLSYQAVMAKLHGLDNISDSVKHMAVH</sequence>
<feature type="non-terminal residue" evidence="2">
    <location>
        <position position="116"/>
    </location>
</feature>
<dbReference type="Pfam" id="PF00567">
    <property type="entry name" value="TUDOR"/>
    <property type="match status" value="1"/>
</dbReference>
<accession>A0A0B6YDZ8</accession>
<evidence type="ECO:0000259" key="1">
    <source>
        <dbReference type="Pfam" id="PF00567"/>
    </source>
</evidence>
<reference evidence="2" key="1">
    <citation type="submission" date="2014-12" db="EMBL/GenBank/DDBJ databases">
        <title>Insight into the proteome of Arion vulgaris.</title>
        <authorList>
            <person name="Aradska J."/>
            <person name="Bulat T."/>
            <person name="Smidak R."/>
            <person name="Sarate P."/>
            <person name="Gangsoo J."/>
            <person name="Sialana F."/>
            <person name="Bilban M."/>
            <person name="Lubec G."/>
        </authorList>
    </citation>
    <scope>NUCLEOTIDE SEQUENCE</scope>
    <source>
        <tissue evidence="2">Skin</tissue>
    </source>
</reference>
<dbReference type="InterPro" id="IPR002999">
    <property type="entry name" value="Tudor"/>
</dbReference>